<organism evidence="12 13">
    <name type="scientific">Bradyrhizobium erythrophlei</name>
    <dbReference type="NCBI Taxonomy" id="1437360"/>
    <lineage>
        <taxon>Bacteria</taxon>
        <taxon>Pseudomonadati</taxon>
        <taxon>Pseudomonadota</taxon>
        <taxon>Alphaproteobacteria</taxon>
        <taxon>Hyphomicrobiales</taxon>
        <taxon>Nitrobacteraceae</taxon>
        <taxon>Bradyrhizobium</taxon>
    </lineage>
</organism>
<evidence type="ECO:0000256" key="10">
    <source>
        <dbReference type="RuleBase" id="RU367011"/>
    </source>
</evidence>
<dbReference type="SUPFAM" id="SSF51069">
    <property type="entry name" value="Carbonic anhydrase"/>
    <property type="match status" value="1"/>
</dbReference>
<keyword evidence="13" id="KW-1185">Reference proteome</keyword>
<evidence type="ECO:0000256" key="5">
    <source>
        <dbReference type="ARBA" id="ARBA00014628"/>
    </source>
</evidence>
<dbReference type="EMBL" id="LT670849">
    <property type="protein sequence ID" value="SHN80495.1"/>
    <property type="molecule type" value="Genomic_DNA"/>
</dbReference>
<accession>A0A1M7UC28</accession>
<dbReference type="PANTHER" id="PTHR18952:SF265">
    <property type="entry name" value="CARBONIC ANHYDRASE"/>
    <property type="match status" value="1"/>
</dbReference>
<evidence type="ECO:0000313" key="13">
    <source>
        <dbReference type="Proteomes" id="UP000184096"/>
    </source>
</evidence>
<gene>
    <name evidence="12" type="ORF">SAMN05444170_4370</name>
</gene>
<comment type="catalytic activity">
    <reaction evidence="9 10">
        <text>hydrogencarbonate + H(+) = CO2 + H2O</text>
        <dbReference type="Rhea" id="RHEA:10748"/>
        <dbReference type="ChEBI" id="CHEBI:15377"/>
        <dbReference type="ChEBI" id="CHEBI:15378"/>
        <dbReference type="ChEBI" id="CHEBI:16526"/>
        <dbReference type="ChEBI" id="CHEBI:17544"/>
        <dbReference type="EC" id="4.2.1.1"/>
    </reaction>
</comment>
<feature type="signal peptide" evidence="10">
    <location>
        <begin position="1"/>
        <end position="25"/>
    </location>
</feature>
<comment type="similarity">
    <text evidence="3 10">Belongs to the alpha-carbonic anhydrase family.</text>
</comment>
<dbReference type="InterPro" id="IPR041891">
    <property type="entry name" value="Alpha_CA_prokaryot-like"/>
</dbReference>
<dbReference type="PROSITE" id="PS51144">
    <property type="entry name" value="ALPHA_CA_2"/>
    <property type="match status" value="1"/>
</dbReference>
<evidence type="ECO:0000259" key="11">
    <source>
        <dbReference type="PROSITE" id="PS51144"/>
    </source>
</evidence>
<dbReference type="InterPro" id="IPR001148">
    <property type="entry name" value="CA_dom"/>
</dbReference>
<dbReference type="PANTHER" id="PTHR18952">
    <property type="entry name" value="CARBONIC ANHYDRASE"/>
    <property type="match status" value="1"/>
</dbReference>
<comment type="function">
    <text evidence="2 10">Reversible hydration of carbon dioxide.</text>
</comment>
<dbReference type="SMART" id="SM01057">
    <property type="entry name" value="Carb_anhydrase"/>
    <property type="match status" value="1"/>
</dbReference>
<dbReference type="InterPro" id="IPR036398">
    <property type="entry name" value="CA_dom_sf"/>
</dbReference>
<dbReference type="Proteomes" id="UP000184096">
    <property type="component" value="Chromosome I"/>
</dbReference>
<dbReference type="InterPro" id="IPR023561">
    <property type="entry name" value="Carbonic_anhydrase_a-class"/>
</dbReference>
<dbReference type="GO" id="GO:0004089">
    <property type="term" value="F:carbonate dehydratase activity"/>
    <property type="evidence" value="ECO:0007669"/>
    <property type="project" value="UniProtKB-UniRule"/>
</dbReference>
<name>A0A1M7UC28_9BRAD</name>
<evidence type="ECO:0000256" key="4">
    <source>
        <dbReference type="ARBA" id="ARBA00012925"/>
    </source>
</evidence>
<feature type="domain" description="Alpha-carbonic anhydrase" evidence="11">
    <location>
        <begin position="29"/>
        <end position="252"/>
    </location>
</feature>
<dbReference type="PROSITE" id="PS00162">
    <property type="entry name" value="ALPHA_CA_1"/>
    <property type="match status" value="1"/>
</dbReference>
<dbReference type="OrthoDB" id="5327615at2"/>
<reference evidence="13" key="1">
    <citation type="submission" date="2016-11" db="EMBL/GenBank/DDBJ databases">
        <authorList>
            <person name="Varghese N."/>
            <person name="Submissions S."/>
        </authorList>
    </citation>
    <scope>NUCLEOTIDE SEQUENCE [LARGE SCALE GENOMIC DNA]</scope>
    <source>
        <strain evidence="13">GAS401</strain>
    </source>
</reference>
<keyword evidence="10" id="KW-0732">Signal</keyword>
<dbReference type="Gene3D" id="3.10.200.10">
    <property type="entry name" value="Alpha carbonic anhydrase"/>
    <property type="match status" value="1"/>
</dbReference>
<keyword evidence="6 10" id="KW-0479">Metal-binding</keyword>
<keyword evidence="8 10" id="KW-0456">Lyase</keyword>
<dbReference type="CDD" id="cd03124">
    <property type="entry name" value="alpha_CA_prokaryotic_like"/>
    <property type="match status" value="1"/>
</dbReference>
<evidence type="ECO:0000256" key="3">
    <source>
        <dbReference type="ARBA" id="ARBA00010718"/>
    </source>
</evidence>
<protein>
    <recommendedName>
        <fullName evidence="5 10">Carbonic anhydrase</fullName>
        <ecNumber evidence="4 10">4.2.1.1</ecNumber>
    </recommendedName>
</protein>
<keyword evidence="7 10" id="KW-0862">Zinc</keyword>
<proteinExistence type="inferred from homology"/>
<dbReference type="Pfam" id="PF00194">
    <property type="entry name" value="Carb_anhydrase"/>
    <property type="match status" value="1"/>
</dbReference>
<evidence type="ECO:0000313" key="12">
    <source>
        <dbReference type="EMBL" id="SHN80495.1"/>
    </source>
</evidence>
<dbReference type="EC" id="4.2.1.1" evidence="4 10"/>
<dbReference type="GO" id="GO:0008270">
    <property type="term" value="F:zinc ion binding"/>
    <property type="evidence" value="ECO:0007669"/>
    <property type="project" value="UniProtKB-UniRule"/>
</dbReference>
<evidence type="ECO:0000256" key="2">
    <source>
        <dbReference type="ARBA" id="ARBA00002904"/>
    </source>
</evidence>
<dbReference type="RefSeq" id="WP_072820951.1">
    <property type="nucleotide sequence ID" value="NZ_LT670849.1"/>
</dbReference>
<evidence type="ECO:0000256" key="9">
    <source>
        <dbReference type="ARBA" id="ARBA00048348"/>
    </source>
</evidence>
<dbReference type="InterPro" id="IPR018338">
    <property type="entry name" value="Carbonic_anhydrase_a-class_CS"/>
</dbReference>
<sequence length="252" mass="27239">MNRRHALKALTGLALCPLCTSTGFAVEATHWTYRGTAGPDKWGDVDAESKVCSVGSQQSPIDILGSIRAQLPPLRISWGKNADTIVNNGHTIQLNAGQGNTLSFGSGPYRLLQFHFHHPSEHLIGGKRFAMEAHFVHAHASGALAVVAALMVAGKPNPVFSRIISTMPTHEGETVKADSAINPNGLLARGRHAYYRYPGSLTTPPCSETVEWLLLTNPIQVADADITAFANVYEMNARPAQKVNRRAVLRSE</sequence>
<evidence type="ECO:0000256" key="8">
    <source>
        <dbReference type="ARBA" id="ARBA00023239"/>
    </source>
</evidence>
<evidence type="ECO:0000256" key="1">
    <source>
        <dbReference type="ARBA" id="ARBA00001947"/>
    </source>
</evidence>
<evidence type="ECO:0000256" key="6">
    <source>
        <dbReference type="ARBA" id="ARBA00022723"/>
    </source>
</evidence>
<dbReference type="AlphaFoldDB" id="A0A1M7UC28"/>
<evidence type="ECO:0000256" key="7">
    <source>
        <dbReference type="ARBA" id="ARBA00022833"/>
    </source>
</evidence>
<comment type="cofactor">
    <cofactor evidence="1 10">
        <name>Zn(2+)</name>
        <dbReference type="ChEBI" id="CHEBI:29105"/>
    </cofactor>
</comment>
<feature type="chain" id="PRO_5025073620" description="Carbonic anhydrase" evidence="10">
    <location>
        <begin position="26"/>
        <end position="252"/>
    </location>
</feature>